<dbReference type="Gene3D" id="1.10.510.10">
    <property type="entry name" value="Transferase(Phosphotransferase) domain 1"/>
    <property type="match status" value="1"/>
</dbReference>
<comment type="caution">
    <text evidence="13">The sequence shown here is derived from an EMBL/GenBank/DDBJ whole genome shotgun (WGS) entry which is preliminary data.</text>
</comment>
<feature type="compositionally biased region" description="Basic and acidic residues" evidence="11">
    <location>
        <begin position="619"/>
        <end position="634"/>
    </location>
</feature>
<dbReference type="GO" id="GO:0005524">
    <property type="term" value="F:ATP binding"/>
    <property type="evidence" value="ECO:0007669"/>
    <property type="project" value="UniProtKB-UniRule"/>
</dbReference>
<dbReference type="PROSITE" id="PS50011">
    <property type="entry name" value="PROTEIN_KINASE_DOM"/>
    <property type="match status" value="1"/>
</dbReference>
<feature type="binding site" evidence="7">
    <location>
        <begin position="238"/>
        <end position="239"/>
    </location>
    <ligand>
        <name>ATP</name>
        <dbReference type="ChEBI" id="CHEBI:30616"/>
    </ligand>
</feature>
<evidence type="ECO:0000256" key="8">
    <source>
        <dbReference type="PIRSR" id="PIRSR630616-3"/>
    </source>
</evidence>
<dbReference type="InterPro" id="IPR030616">
    <property type="entry name" value="Aur-like"/>
</dbReference>
<feature type="binding site" evidence="7">
    <location>
        <position position="256"/>
    </location>
    <ligand>
        <name>ATP</name>
        <dbReference type="ChEBI" id="CHEBI:30616"/>
    </ligand>
</feature>
<dbReference type="OrthoDB" id="40902at2759"/>
<dbReference type="PANTHER" id="PTHR24350">
    <property type="entry name" value="SERINE/THREONINE-PROTEIN KINASE IAL-RELATED"/>
    <property type="match status" value="1"/>
</dbReference>
<evidence type="ECO:0000313" key="14">
    <source>
        <dbReference type="Proteomes" id="UP000355283"/>
    </source>
</evidence>
<evidence type="ECO:0000256" key="3">
    <source>
        <dbReference type="ARBA" id="ARBA00022741"/>
    </source>
</evidence>
<feature type="region of interest" description="Disordered" evidence="11">
    <location>
        <begin position="619"/>
        <end position="665"/>
    </location>
</feature>
<keyword evidence="1" id="KW-0723">Serine/threonine-protein kinase</keyword>
<dbReference type="PROSITE" id="PS00108">
    <property type="entry name" value="PROTEIN_KINASE_ST"/>
    <property type="match status" value="1"/>
</dbReference>
<proteinExistence type="predicted"/>
<keyword evidence="10" id="KW-0175">Coiled coil</keyword>
<dbReference type="GO" id="GO:0004674">
    <property type="term" value="F:protein serine/threonine kinase activity"/>
    <property type="evidence" value="ECO:0007669"/>
    <property type="project" value="UniProtKB-KW"/>
</dbReference>
<evidence type="ECO:0000256" key="1">
    <source>
        <dbReference type="ARBA" id="ARBA00022527"/>
    </source>
</evidence>
<organism evidence="13 14">
    <name type="scientific">Nannochloropsis salina CCMP1776</name>
    <dbReference type="NCBI Taxonomy" id="1027361"/>
    <lineage>
        <taxon>Eukaryota</taxon>
        <taxon>Sar</taxon>
        <taxon>Stramenopiles</taxon>
        <taxon>Ochrophyta</taxon>
        <taxon>Eustigmatophyceae</taxon>
        <taxon>Eustigmatales</taxon>
        <taxon>Monodopsidaceae</taxon>
        <taxon>Microchloropsis</taxon>
        <taxon>Microchloropsis salina</taxon>
    </lineage>
</organism>
<keyword evidence="3 7" id="KW-0547">Nucleotide-binding</keyword>
<evidence type="ECO:0000256" key="4">
    <source>
        <dbReference type="ARBA" id="ARBA00022777"/>
    </source>
</evidence>
<feature type="binding site" evidence="7 9">
    <location>
        <position position="135"/>
    </location>
    <ligand>
        <name>ATP</name>
        <dbReference type="ChEBI" id="CHEBI:30616"/>
    </ligand>
</feature>
<evidence type="ECO:0000256" key="7">
    <source>
        <dbReference type="PIRSR" id="PIRSR630616-2"/>
    </source>
</evidence>
<feature type="compositionally biased region" description="Polar residues" evidence="11">
    <location>
        <begin position="427"/>
        <end position="449"/>
    </location>
</feature>
<dbReference type="InterPro" id="IPR017441">
    <property type="entry name" value="Protein_kinase_ATP_BS"/>
</dbReference>
<keyword evidence="4" id="KW-0418">Kinase</keyword>
<dbReference type="SUPFAM" id="SSF56112">
    <property type="entry name" value="Protein kinase-like (PK-like)"/>
    <property type="match status" value="1"/>
</dbReference>
<dbReference type="FunFam" id="1.10.510.10:FF:000571">
    <property type="entry name" value="Maternal embryonic leucine zipper kinase"/>
    <property type="match status" value="1"/>
</dbReference>
<dbReference type="InterPro" id="IPR011009">
    <property type="entry name" value="Kinase-like_dom_sf"/>
</dbReference>
<evidence type="ECO:0000256" key="5">
    <source>
        <dbReference type="ARBA" id="ARBA00022840"/>
    </source>
</evidence>
<evidence type="ECO:0000256" key="2">
    <source>
        <dbReference type="ARBA" id="ARBA00022679"/>
    </source>
</evidence>
<evidence type="ECO:0000259" key="12">
    <source>
        <dbReference type="PROSITE" id="PS50011"/>
    </source>
</evidence>
<dbReference type="FunFam" id="3.30.200.20:FF:000042">
    <property type="entry name" value="Aurora kinase A"/>
    <property type="match status" value="1"/>
</dbReference>
<evidence type="ECO:0000256" key="11">
    <source>
        <dbReference type="SAM" id="MobiDB-lite"/>
    </source>
</evidence>
<feature type="domain" description="Protein kinase" evidence="12">
    <location>
        <begin position="106"/>
        <end position="372"/>
    </location>
</feature>
<dbReference type="PROSITE" id="PS00107">
    <property type="entry name" value="PROTEIN_KINASE_ATP"/>
    <property type="match status" value="1"/>
</dbReference>
<protein>
    <recommendedName>
        <fullName evidence="12">Protein kinase domain-containing protein</fullName>
    </recommendedName>
</protein>
<feature type="compositionally biased region" description="Low complexity" evidence="11">
    <location>
        <begin position="59"/>
        <end position="68"/>
    </location>
</feature>
<feature type="region of interest" description="Disordered" evidence="11">
    <location>
        <begin position="537"/>
        <end position="588"/>
    </location>
</feature>
<feature type="cross-link" description="Glycyl lysine isopeptide (Lys-Gly) (interchain with G-Cter in SUMO2)" evidence="8">
    <location>
        <position position="236"/>
    </location>
</feature>
<sequence>MSQWGGCLRRLRDCVRRLLLEEDEEAVGLMENDKLELAVSRGRHKQNRNGDGPSGAGSGNSATSTTSSKTRPAHTKVLRAKDASYSEGILQDFRREEIPAELAKFYDMQDIIGIGTTSKVYRCKRRARQTVFACKVIDKRKLNIEIDNKDMLLEQLRKEIEILQHLQHPNIVRFEDVIETADKIFVVMELIQGGELFEYLLDRGPLAEDVALHVFRQVMGAITYMHDRGVVHRDLKAENLLLVDPAAEYPTVKLIDFGFSTILRHTLTGSFLGTGGYLAPEIRQQRMYSESVDIWAAGVLLYLLLSCRLPFNADVEVLPSNRAQVARKFELSFPEAVWKGKSDSVKDLLRRMLLTDPLKRFSAHQVIRHPWTLYGAAADARGPKGVREKARKQSEKAKATIPHLPTMAAASSRNALGGRGGHGASFENPQESSGYVSKTSSTHASTISGRGSDPARTPGPLTDKTGPSLVALPPGAPVRQSRQLPPSGKESRFQALSSPSTTPTYGSSPSSTTSSPSSSMAAALVLNADGNIRHVRSSANLDRLPTSGAATLSRTPPTVKPSPLRPAITVGGGSQAGHAKQRGNGPQKPVLVSYFPQTLHNSAAGDLSTTSNLSLKFSMQDKKPRAMEGERRVPEGIPVGRSGGSNGGMATRERESAVRIVGVGR</sequence>
<dbReference type="InterPro" id="IPR008271">
    <property type="entry name" value="Ser/Thr_kinase_AS"/>
</dbReference>
<feature type="coiled-coil region" evidence="10">
    <location>
        <begin position="139"/>
        <end position="166"/>
    </location>
</feature>
<evidence type="ECO:0000256" key="6">
    <source>
        <dbReference type="PIRSR" id="PIRSR630616-1"/>
    </source>
</evidence>
<feature type="compositionally biased region" description="Low complexity" evidence="11">
    <location>
        <begin position="497"/>
        <end position="518"/>
    </location>
</feature>
<evidence type="ECO:0000256" key="9">
    <source>
        <dbReference type="PROSITE-ProRule" id="PRU10141"/>
    </source>
</evidence>
<reference evidence="13 14" key="1">
    <citation type="submission" date="2019-01" db="EMBL/GenBank/DDBJ databases">
        <title>Nuclear Genome Assembly of the Microalgal Biofuel strain Nannochloropsis salina CCMP1776.</title>
        <authorList>
            <person name="Hovde B."/>
        </authorList>
    </citation>
    <scope>NUCLEOTIDE SEQUENCE [LARGE SCALE GENOMIC DNA]</scope>
    <source>
        <strain evidence="13 14">CCMP1776</strain>
    </source>
</reference>
<dbReference type="Proteomes" id="UP000355283">
    <property type="component" value="Unassembled WGS sequence"/>
</dbReference>
<evidence type="ECO:0000313" key="13">
    <source>
        <dbReference type="EMBL" id="TFJ84281.1"/>
    </source>
</evidence>
<name>A0A4D9CXZ6_9STRA</name>
<dbReference type="Pfam" id="PF00069">
    <property type="entry name" value="Pkinase"/>
    <property type="match status" value="1"/>
</dbReference>
<dbReference type="EMBL" id="SDOX01000019">
    <property type="protein sequence ID" value="TFJ84281.1"/>
    <property type="molecule type" value="Genomic_DNA"/>
</dbReference>
<feature type="active site" description="Proton acceptor" evidence="6">
    <location>
        <position position="234"/>
    </location>
</feature>
<feature type="region of interest" description="Disordered" evidence="11">
    <location>
        <begin position="382"/>
        <end position="518"/>
    </location>
</feature>
<dbReference type="SMART" id="SM00220">
    <property type="entry name" value="S_TKc"/>
    <property type="match status" value="1"/>
</dbReference>
<gene>
    <name evidence="13" type="ORF">NSK_004272</name>
</gene>
<accession>A0A4D9CXZ6</accession>
<keyword evidence="14" id="KW-1185">Reference proteome</keyword>
<feature type="region of interest" description="Disordered" evidence="11">
    <location>
        <begin position="41"/>
        <end position="78"/>
    </location>
</feature>
<keyword evidence="2" id="KW-0808">Transferase</keyword>
<feature type="compositionally biased region" description="Basic and acidic residues" evidence="11">
    <location>
        <begin position="382"/>
        <end position="398"/>
    </location>
</feature>
<evidence type="ECO:0000256" key="10">
    <source>
        <dbReference type="SAM" id="Coils"/>
    </source>
</evidence>
<dbReference type="CDD" id="cd05117">
    <property type="entry name" value="STKc_CAMK"/>
    <property type="match status" value="1"/>
</dbReference>
<dbReference type="AlphaFoldDB" id="A0A4D9CXZ6"/>
<dbReference type="InterPro" id="IPR000719">
    <property type="entry name" value="Prot_kinase_dom"/>
</dbReference>
<keyword evidence="5 7" id="KW-0067">ATP-binding</keyword>